<dbReference type="PANTHER" id="PTHR40078">
    <property type="entry name" value="INTEGRAL MEMBRANE PROTEIN-RELATED"/>
    <property type="match status" value="1"/>
</dbReference>
<accession>A0A921HM29</accession>
<protein>
    <submittedName>
        <fullName evidence="2">DUF6198 family protein</fullName>
    </submittedName>
</protein>
<name>A0A921HM29_9FIRM</name>
<keyword evidence="1" id="KW-1133">Transmembrane helix</keyword>
<organism evidence="2 3">
    <name type="scientific">Megamonas hypermegale</name>
    <dbReference type="NCBI Taxonomy" id="158847"/>
    <lineage>
        <taxon>Bacteria</taxon>
        <taxon>Bacillati</taxon>
        <taxon>Bacillota</taxon>
        <taxon>Negativicutes</taxon>
        <taxon>Selenomonadales</taxon>
        <taxon>Selenomonadaceae</taxon>
        <taxon>Megamonas</taxon>
    </lineage>
</organism>
<sequence>MSVAKRYLVFLIGLTFMALGIVLIIKSALGTSPISSVPYILSLEFPFTVGEFNFVFSTMMFLLQPLILGKRFERVQILQVPMTFIFCAFIDFFMYIFAGLIPQAYYQHLIVLLLGCLSMGIGVTCELLGRVVMLPGEGLVYAIVTRWKLDFGRTKVIFDWSLVTVAALLSLYYFGEVLGIREGTLISAFSTGVLVKFFMNMLLKLRIKRIGRLRQQCKVNRMGSKISAQTE</sequence>
<reference evidence="2" key="2">
    <citation type="submission" date="2021-09" db="EMBL/GenBank/DDBJ databases">
        <authorList>
            <person name="Gilroy R."/>
        </authorList>
    </citation>
    <scope>NUCLEOTIDE SEQUENCE</scope>
    <source>
        <strain evidence="2">7318</strain>
    </source>
</reference>
<dbReference type="Proteomes" id="UP000780768">
    <property type="component" value="Unassembled WGS sequence"/>
</dbReference>
<dbReference type="EMBL" id="DYVR01000125">
    <property type="protein sequence ID" value="HJF84935.1"/>
    <property type="molecule type" value="Genomic_DNA"/>
</dbReference>
<evidence type="ECO:0000313" key="2">
    <source>
        <dbReference type="EMBL" id="HJF84935.1"/>
    </source>
</evidence>
<proteinExistence type="predicted"/>
<feature type="transmembrane region" description="Helical" evidence="1">
    <location>
        <begin position="186"/>
        <end position="205"/>
    </location>
</feature>
<dbReference type="InterPro" id="IPR038750">
    <property type="entry name" value="YczE/YyaS-like"/>
</dbReference>
<feature type="transmembrane region" description="Helical" evidence="1">
    <location>
        <begin position="156"/>
        <end position="174"/>
    </location>
</feature>
<keyword evidence="1" id="KW-0472">Membrane</keyword>
<gene>
    <name evidence="2" type="ORF">K8V65_04670</name>
</gene>
<evidence type="ECO:0000256" key="1">
    <source>
        <dbReference type="SAM" id="Phobius"/>
    </source>
</evidence>
<dbReference type="Pfam" id="PF19700">
    <property type="entry name" value="DUF6198"/>
    <property type="match status" value="1"/>
</dbReference>
<reference evidence="2" key="1">
    <citation type="journal article" date="2021" name="PeerJ">
        <title>Extensive microbial diversity within the chicken gut microbiome revealed by metagenomics and culture.</title>
        <authorList>
            <person name="Gilroy R."/>
            <person name="Ravi A."/>
            <person name="Getino M."/>
            <person name="Pursley I."/>
            <person name="Horton D.L."/>
            <person name="Alikhan N.F."/>
            <person name="Baker D."/>
            <person name="Gharbi K."/>
            <person name="Hall N."/>
            <person name="Watson M."/>
            <person name="Adriaenssens E.M."/>
            <person name="Foster-Nyarko E."/>
            <person name="Jarju S."/>
            <person name="Secka A."/>
            <person name="Antonio M."/>
            <person name="Oren A."/>
            <person name="Chaudhuri R.R."/>
            <person name="La Ragione R."/>
            <person name="Hildebrand F."/>
            <person name="Pallen M.J."/>
        </authorList>
    </citation>
    <scope>NUCLEOTIDE SEQUENCE</scope>
    <source>
        <strain evidence="2">7318</strain>
    </source>
</reference>
<evidence type="ECO:0000313" key="3">
    <source>
        <dbReference type="Proteomes" id="UP000780768"/>
    </source>
</evidence>
<comment type="caution">
    <text evidence="2">The sequence shown here is derived from an EMBL/GenBank/DDBJ whole genome shotgun (WGS) entry which is preliminary data.</text>
</comment>
<feature type="transmembrane region" description="Helical" evidence="1">
    <location>
        <begin position="45"/>
        <end position="68"/>
    </location>
</feature>
<keyword evidence="1" id="KW-0812">Transmembrane</keyword>
<feature type="transmembrane region" description="Helical" evidence="1">
    <location>
        <begin position="7"/>
        <end position="25"/>
    </location>
</feature>
<feature type="transmembrane region" description="Helical" evidence="1">
    <location>
        <begin position="104"/>
        <end position="125"/>
    </location>
</feature>
<feature type="transmembrane region" description="Helical" evidence="1">
    <location>
        <begin position="80"/>
        <end position="98"/>
    </location>
</feature>
<dbReference type="PANTHER" id="PTHR40078:SF1">
    <property type="entry name" value="INTEGRAL MEMBRANE PROTEIN"/>
    <property type="match status" value="1"/>
</dbReference>
<dbReference type="AlphaFoldDB" id="A0A921HM29"/>